<name>A0A5Q6RZ83_9ACTN</name>
<gene>
    <name evidence="1" type="ORF">FE697_007250</name>
</gene>
<dbReference type="Proteomes" id="UP000307768">
    <property type="component" value="Unassembled WGS sequence"/>
</dbReference>
<sequence>MTTDNTAPVVSLLEVRYRRQRTPMYFPSPVDALEYCFDRLEALDEQIKAAGTTSIPTRTASNAFTELALILSACLTAHENPHSSSS</sequence>
<reference evidence="1 2" key="1">
    <citation type="submission" date="2019-09" db="EMBL/GenBank/DDBJ databases">
        <title>Mumia zhuanghuii sp. nov. isolated from the intestinal contents of plateau pika (Ochotona curzoniae) in the Qinghai-Tibet plateau of China.</title>
        <authorList>
            <person name="Tian Z."/>
        </authorList>
    </citation>
    <scope>NUCLEOTIDE SEQUENCE [LARGE SCALE GENOMIC DNA]</scope>
    <source>
        <strain evidence="2">350</strain>
    </source>
</reference>
<organism evidence="1 2">
    <name type="scientific">Mumia zhuanghuii</name>
    <dbReference type="NCBI Taxonomy" id="2585211"/>
    <lineage>
        <taxon>Bacteria</taxon>
        <taxon>Bacillati</taxon>
        <taxon>Actinomycetota</taxon>
        <taxon>Actinomycetes</taxon>
        <taxon>Propionibacteriales</taxon>
        <taxon>Nocardioidaceae</taxon>
        <taxon>Mumia</taxon>
    </lineage>
</organism>
<protein>
    <submittedName>
        <fullName evidence="1">Uncharacterized protein</fullName>
    </submittedName>
</protein>
<accession>A0A5Q6RZ83</accession>
<evidence type="ECO:0000313" key="1">
    <source>
        <dbReference type="EMBL" id="KAA1423400.1"/>
    </source>
</evidence>
<dbReference type="AlphaFoldDB" id="A0A5Q6RZ83"/>
<comment type="caution">
    <text evidence="1">The sequence shown here is derived from an EMBL/GenBank/DDBJ whole genome shotgun (WGS) entry which is preliminary data.</text>
</comment>
<proteinExistence type="predicted"/>
<evidence type="ECO:0000313" key="2">
    <source>
        <dbReference type="Proteomes" id="UP000307768"/>
    </source>
</evidence>
<dbReference type="RefSeq" id="WP_149768919.1">
    <property type="nucleotide sequence ID" value="NZ_VDFQ02000002.1"/>
</dbReference>
<dbReference type="EMBL" id="VDFQ02000002">
    <property type="protein sequence ID" value="KAA1423400.1"/>
    <property type="molecule type" value="Genomic_DNA"/>
</dbReference>